<comment type="caution">
    <text evidence="2">The sequence shown here is derived from an EMBL/GenBank/DDBJ whole genome shotgun (WGS) entry which is preliminary data.</text>
</comment>
<organism evidence="2 3">
    <name type="scientific">Portunus trituberculatus</name>
    <name type="common">Swimming crab</name>
    <name type="synonym">Neptunus trituberculatus</name>
    <dbReference type="NCBI Taxonomy" id="210409"/>
    <lineage>
        <taxon>Eukaryota</taxon>
        <taxon>Metazoa</taxon>
        <taxon>Ecdysozoa</taxon>
        <taxon>Arthropoda</taxon>
        <taxon>Crustacea</taxon>
        <taxon>Multicrustacea</taxon>
        <taxon>Malacostraca</taxon>
        <taxon>Eumalacostraca</taxon>
        <taxon>Eucarida</taxon>
        <taxon>Decapoda</taxon>
        <taxon>Pleocyemata</taxon>
        <taxon>Brachyura</taxon>
        <taxon>Eubrachyura</taxon>
        <taxon>Portunoidea</taxon>
        <taxon>Portunidae</taxon>
        <taxon>Portuninae</taxon>
        <taxon>Portunus</taxon>
    </lineage>
</organism>
<proteinExistence type="predicted"/>
<dbReference type="AlphaFoldDB" id="A0A5B7HRD5"/>
<accession>A0A5B7HRD5</accession>
<dbReference type="Proteomes" id="UP000324222">
    <property type="component" value="Unassembled WGS sequence"/>
</dbReference>
<sequence length="82" mass="8743">MAGHLSSPSLTGGETEALLWCAMQGRPPPPPRHSRSCRAPRWNAGPAVRAEAGRAGSAPLLPVRRVASPLQPAKRKEETRAK</sequence>
<feature type="region of interest" description="Disordered" evidence="1">
    <location>
        <begin position="48"/>
        <end position="82"/>
    </location>
</feature>
<name>A0A5B7HRD5_PORTR</name>
<evidence type="ECO:0000313" key="3">
    <source>
        <dbReference type="Proteomes" id="UP000324222"/>
    </source>
</evidence>
<gene>
    <name evidence="2" type="ORF">E2C01_068233</name>
</gene>
<dbReference type="EMBL" id="VSRR010037750">
    <property type="protein sequence ID" value="MPC73892.1"/>
    <property type="molecule type" value="Genomic_DNA"/>
</dbReference>
<protein>
    <submittedName>
        <fullName evidence="2">Uncharacterized protein</fullName>
    </submittedName>
</protein>
<keyword evidence="3" id="KW-1185">Reference proteome</keyword>
<reference evidence="2 3" key="1">
    <citation type="submission" date="2019-05" db="EMBL/GenBank/DDBJ databases">
        <title>Another draft genome of Portunus trituberculatus and its Hox gene families provides insights of decapod evolution.</title>
        <authorList>
            <person name="Jeong J.-H."/>
            <person name="Song I."/>
            <person name="Kim S."/>
            <person name="Choi T."/>
            <person name="Kim D."/>
            <person name="Ryu S."/>
            <person name="Kim W."/>
        </authorList>
    </citation>
    <scope>NUCLEOTIDE SEQUENCE [LARGE SCALE GENOMIC DNA]</scope>
    <source>
        <tissue evidence="2">Muscle</tissue>
    </source>
</reference>
<evidence type="ECO:0000313" key="2">
    <source>
        <dbReference type="EMBL" id="MPC73892.1"/>
    </source>
</evidence>
<evidence type="ECO:0000256" key="1">
    <source>
        <dbReference type="SAM" id="MobiDB-lite"/>
    </source>
</evidence>